<accession>A0ABQ0L7R2</accession>
<reference evidence="1" key="1">
    <citation type="submission" date="2014-09" db="EMBL/GenBank/DDBJ databases">
        <title>Genome sequence of the luminous mushroom Mycena chlorophos for searching fungal bioluminescence genes.</title>
        <authorList>
            <person name="Tanaka Y."/>
            <person name="Kasuga D."/>
            <person name="Oba Y."/>
            <person name="Hase S."/>
            <person name="Sato K."/>
            <person name="Oba Y."/>
            <person name="Sakakibara Y."/>
        </authorList>
    </citation>
    <scope>NUCLEOTIDE SEQUENCE</scope>
</reference>
<evidence type="ECO:0000313" key="2">
    <source>
        <dbReference type="Proteomes" id="UP000815677"/>
    </source>
</evidence>
<sequence>MPAIGNTISDQTQTFPPIHLEKLFLPSAFKKAEERLQLGLDDLATEEIRWRDGQGFDAIRVMQNNVKAVTALLKNKTKQDRGQKQNTRSNMQVEEALYRRKRHMAAFTAARTAQIVLTGKSTFPELTEDDLYMKPVLEKRKLGDSKHSDSSLWSALAPLPSVLEDMDVDASDAGL</sequence>
<evidence type="ECO:0000313" key="1">
    <source>
        <dbReference type="EMBL" id="GAT47170.1"/>
    </source>
</evidence>
<protein>
    <submittedName>
        <fullName evidence="1">Uncharacterized protein</fullName>
    </submittedName>
</protein>
<dbReference type="EMBL" id="DF843173">
    <property type="protein sequence ID" value="GAT47170.1"/>
    <property type="molecule type" value="Genomic_DNA"/>
</dbReference>
<name>A0ABQ0L7R2_MYCCL</name>
<organism evidence="1 2">
    <name type="scientific">Mycena chlorophos</name>
    <name type="common">Agaric fungus</name>
    <name type="synonym">Agaricus chlorophos</name>
    <dbReference type="NCBI Taxonomy" id="658473"/>
    <lineage>
        <taxon>Eukaryota</taxon>
        <taxon>Fungi</taxon>
        <taxon>Dikarya</taxon>
        <taxon>Basidiomycota</taxon>
        <taxon>Agaricomycotina</taxon>
        <taxon>Agaricomycetes</taxon>
        <taxon>Agaricomycetidae</taxon>
        <taxon>Agaricales</taxon>
        <taxon>Marasmiineae</taxon>
        <taxon>Mycenaceae</taxon>
        <taxon>Mycena</taxon>
    </lineage>
</organism>
<gene>
    <name evidence="1" type="ORF">MCHLO_04648</name>
</gene>
<proteinExistence type="predicted"/>
<keyword evidence="2" id="KW-1185">Reference proteome</keyword>
<dbReference type="Proteomes" id="UP000815677">
    <property type="component" value="Unassembled WGS sequence"/>
</dbReference>